<evidence type="ECO:0000256" key="2">
    <source>
        <dbReference type="SAM" id="Phobius"/>
    </source>
</evidence>
<dbReference type="Proteomes" id="UP000195570">
    <property type="component" value="Unassembled WGS sequence"/>
</dbReference>
<keyword evidence="4" id="KW-1185">Reference proteome</keyword>
<dbReference type="RefSeq" id="XP_067076623.1">
    <property type="nucleotide sequence ID" value="XM_067220522.1"/>
</dbReference>
<feature type="region of interest" description="Disordered" evidence="1">
    <location>
        <begin position="150"/>
        <end position="180"/>
    </location>
</feature>
<dbReference type="VEuPathDB" id="TriTrypDB:TEOVI_000764500"/>
<keyword evidence="2" id="KW-0472">Membrane</keyword>
<protein>
    <submittedName>
        <fullName evidence="3">Uncharacterized protein</fullName>
    </submittedName>
</protein>
<dbReference type="EMBL" id="CZPT02000195">
    <property type="protein sequence ID" value="SCU64942.1"/>
    <property type="molecule type" value="Genomic_DNA"/>
</dbReference>
<sequence>MASNGLAESSEGSLPDDLWLIIGLGGSGALLILLIPVVFLARHFYDRRHFISAAPLPSQNHLPSSKIRLRSNSAPPASLAALCGQSGSYAGFGIGATSAGGGVYNEAVPHNGPTNTNCFNSGTLGAAYNPSTPSGWEAEAGRSFTTLSIGLSAPQPTWSDTTGERQHPPATPVGDTSQLGYNPLAVTKEAHLFQSHPNVPQECGGPPQESADPAQPSPQCTTEDAEPQPCLRRRNSRVSFVGEFRA</sequence>
<reference evidence="3" key="1">
    <citation type="submission" date="2016-09" db="EMBL/GenBank/DDBJ databases">
        <authorList>
            <person name="Hebert L."/>
            <person name="Moumen B."/>
        </authorList>
    </citation>
    <scope>NUCLEOTIDE SEQUENCE [LARGE SCALE GENOMIC DNA]</scope>
    <source>
        <strain evidence="3">OVI</strain>
    </source>
</reference>
<keyword evidence="2" id="KW-1133">Transmembrane helix</keyword>
<evidence type="ECO:0000313" key="4">
    <source>
        <dbReference type="Proteomes" id="UP000195570"/>
    </source>
</evidence>
<proteinExistence type="predicted"/>
<feature type="region of interest" description="Disordered" evidence="1">
    <location>
        <begin position="196"/>
        <end position="246"/>
    </location>
</feature>
<evidence type="ECO:0000256" key="1">
    <source>
        <dbReference type="SAM" id="MobiDB-lite"/>
    </source>
</evidence>
<feature type="transmembrane region" description="Helical" evidence="2">
    <location>
        <begin position="18"/>
        <end position="41"/>
    </location>
</feature>
<comment type="caution">
    <text evidence="3">The sequence shown here is derived from an EMBL/GenBank/DDBJ whole genome shotgun (WGS) entry which is preliminary data.</text>
</comment>
<organism evidence="3 4">
    <name type="scientific">Trypanosoma equiperdum</name>
    <dbReference type="NCBI Taxonomy" id="5694"/>
    <lineage>
        <taxon>Eukaryota</taxon>
        <taxon>Discoba</taxon>
        <taxon>Euglenozoa</taxon>
        <taxon>Kinetoplastea</taxon>
        <taxon>Metakinetoplastina</taxon>
        <taxon>Trypanosomatida</taxon>
        <taxon>Trypanosomatidae</taxon>
        <taxon>Trypanosoma</taxon>
    </lineage>
</organism>
<name>A0A1G4HZZ9_TRYEQ</name>
<accession>A0A1G4HZZ9</accession>
<feature type="compositionally biased region" description="Polar residues" evidence="1">
    <location>
        <begin position="150"/>
        <end position="161"/>
    </location>
</feature>
<keyword evidence="2" id="KW-0812">Transmembrane</keyword>
<evidence type="ECO:0000313" key="3">
    <source>
        <dbReference type="EMBL" id="SCU64942.1"/>
    </source>
</evidence>
<dbReference type="AlphaFoldDB" id="A0A1G4HZZ9"/>
<gene>
    <name evidence="3" type="ORF">TEOVI_000764500</name>
</gene>
<dbReference type="GeneID" id="92381579"/>